<feature type="region of interest" description="Disordered" evidence="1">
    <location>
        <begin position="23"/>
        <end position="73"/>
    </location>
</feature>
<gene>
    <name evidence="2" type="ORF">B296_00016320</name>
</gene>
<evidence type="ECO:0000313" key="3">
    <source>
        <dbReference type="Proteomes" id="UP000287651"/>
    </source>
</evidence>
<dbReference type="EMBL" id="AMZH03009882">
    <property type="protein sequence ID" value="RRT55877.1"/>
    <property type="molecule type" value="Genomic_DNA"/>
</dbReference>
<dbReference type="AlphaFoldDB" id="A0A426YVW2"/>
<reference evidence="2 3" key="1">
    <citation type="journal article" date="2014" name="Agronomy (Basel)">
        <title>A Draft Genome Sequence for Ensete ventricosum, the Drought-Tolerant Tree Against Hunger.</title>
        <authorList>
            <person name="Harrison J."/>
            <person name="Moore K.A."/>
            <person name="Paszkiewicz K."/>
            <person name="Jones T."/>
            <person name="Grant M."/>
            <person name="Ambacheew D."/>
            <person name="Muzemil S."/>
            <person name="Studholme D.J."/>
        </authorList>
    </citation>
    <scope>NUCLEOTIDE SEQUENCE [LARGE SCALE GENOMIC DNA]</scope>
</reference>
<protein>
    <submittedName>
        <fullName evidence="2">Uncharacterized protein</fullName>
    </submittedName>
</protein>
<evidence type="ECO:0000313" key="2">
    <source>
        <dbReference type="EMBL" id="RRT55877.1"/>
    </source>
</evidence>
<feature type="non-terminal residue" evidence="2">
    <location>
        <position position="73"/>
    </location>
</feature>
<dbReference type="Proteomes" id="UP000287651">
    <property type="component" value="Unassembled WGS sequence"/>
</dbReference>
<accession>A0A426YVW2</accession>
<sequence>MRLNRVESFYSFLLRYCSERCEEGQPATTKPPTGVAGHGHAPCRGDHARPGPYRGDRLRLGPPARAATRKGQS</sequence>
<organism evidence="2 3">
    <name type="scientific">Ensete ventricosum</name>
    <name type="common">Abyssinian banana</name>
    <name type="synonym">Musa ensete</name>
    <dbReference type="NCBI Taxonomy" id="4639"/>
    <lineage>
        <taxon>Eukaryota</taxon>
        <taxon>Viridiplantae</taxon>
        <taxon>Streptophyta</taxon>
        <taxon>Embryophyta</taxon>
        <taxon>Tracheophyta</taxon>
        <taxon>Spermatophyta</taxon>
        <taxon>Magnoliopsida</taxon>
        <taxon>Liliopsida</taxon>
        <taxon>Zingiberales</taxon>
        <taxon>Musaceae</taxon>
        <taxon>Ensete</taxon>
    </lineage>
</organism>
<feature type="compositionally biased region" description="Basic and acidic residues" evidence="1">
    <location>
        <begin position="43"/>
        <end position="59"/>
    </location>
</feature>
<evidence type="ECO:0000256" key="1">
    <source>
        <dbReference type="SAM" id="MobiDB-lite"/>
    </source>
</evidence>
<name>A0A426YVW2_ENSVE</name>
<proteinExistence type="predicted"/>
<comment type="caution">
    <text evidence="2">The sequence shown here is derived from an EMBL/GenBank/DDBJ whole genome shotgun (WGS) entry which is preliminary data.</text>
</comment>